<accession>A0A2H0UK78</accession>
<comment type="caution">
    <text evidence="1">The sequence shown here is derived from an EMBL/GenBank/DDBJ whole genome shotgun (WGS) entry which is preliminary data.</text>
</comment>
<dbReference type="EMBL" id="PFBD01000025">
    <property type="protein sequence ID" value="PIR86813.1"/>
    <property type="molecule type" value="Genomic_DNA"/>
</dbReference>
<sequence length="148" mass="15635">MKRTIIFVGIILALVVAAFVVAEMRAVVEPGSIGSSESLPTFSRTHDGITIQATPILVGAGQVDFTIEMDTHDGSLDIDVPASAKLVVDSDSVYQSLSWQGDSPGGHHRQGTLSFAVDGPPVMSLVLTINNASNTFDFPWTLVVPLGQ</sequence>
<dbReference type="AlphaFoldDB" id="A0A2H0UK78"/>
<organism evidence="1 2">
    <name type="scientific">Candidatus Harrisonbacteria bacterium CG10_big_fil_rev_8_21_14_0_10_49_15</name>
    <dbReference type="NCBI Taxonomy" id="1974587"/>
    <lineage>
        <taxon>Bacteria</taxon>
        <taxon>Candidatus Harrisoniibacteriota</taxon>
    </lineage>
</organism>
<gene>
    <name evidence="1" type="ORF">COU11_03865</name>
</gene>
<reference evidence="2" key="1">
    <citation type="submission" date="2017-09" db="EMBL/GenBank/DDBJ databases">
        <title>Depth-based differentiation of microbial function through sediment-hosted aquifers and enrichment of novel symbionts in the deep terrestrial subsurface.</title>
        <authorList>
            <person name="Probst A.J."/>
            <person name="Ladd B."/>
            <person name="Jarett J.K."/>
            <person name="Geller-Mcgrath D.E."/>
            <person name="Sieber C.M.K."/>
            <person name="Emerson J.B."/>
            <person name="Anantharaman K."/>
            <person name="Thomas B.C."/>
            <person name="Malmstrom R."/>
            <person name="Stieglmeier M."/>
            <person name="Klingl A."/>
            <person name="Woyke T."/>
            <person name="Ryan C.M."/>
            <person name="Banfield J.F."/>
        </authorList>
    </citation>
    <scope>NUCLEOTIDE SEQUENCE [LARGE SCALE GENOMIC DNA]</scope>
</reference>
<dbReference type="Proteomes" id="UP000229526">
    <property type="component" value="Unassembled WGS sequence"/>
</dbReference>
<evidence type="ECO:0000313" key="2">
    <source>
        <dbReference type="Proteomes" id="UP000229526"/>
    </source>
</evidence>
<protein>
    <recommendedName>
        <fullName evidence="3">DUF4352 domain-containing protein</fullName>
    </recommendedName>
</protein>
<name>A0A2H0UK78_9BACT</name>
<evidence type="ECO:0008006" key="3">
    <source>
        <dbReference type="Google" id="ProtNLM"/>
    </source>
</evidence>
<evidence type="ECO:0000313" key="1">
    <source>
        <dbReference type="EMBL" id="PIR86813.1"/>
    </source>
</evidence>
<proteinExistence type="predicted"/>